<keyword evidence="3" id="KW-1185">Reference proteome</keyword>
<dbReference type="OrthoDB" id="2553626at2759"/>
<gene>
    <name evidence="2" type="ORF">BT96DRAFT_1026498</name>
</gene>
<dbReference type="AlphaFoldDB" id="A0A6A4GK76"/>
<evidence type="ECO:0000313" key="2">
    <source>
        <dbReference type="EMBL" id="KAE9385747.1"/>
    </source>
</evidence>
<reference evidence="2" key="1">
    <citation type="journal article" date="2019" name="Environ. Microbiol.">
        <title>Fungal ecological strategies reflected in gene transcription - a case study of two litter decomposers.</title>
        <authorList>
            <person name="Barbi F."/>
            <person name="Kohler A."/>
            <person name="Barry K."/>
            <person name="Baskaran P."/>
            <person name="Daum C."/>
            <person name="Fauchery L."/>
            <person name="Ihrmark K."/>
            <person name="Kuo A."/>
            <person name="LaButti K."/>
            <person name="Lipzen A."/>
            <person name="Morin E."/>
            <person name="Grigoriev I.V."/>
            <person name="Henrissat B."/>
            <person name="Lindahl B."/>
            <person name="Martin F."/>
        </authorList>
    </citation>
    <scope>NUCLEOTIDE SEQUENCE</scope>
    <source>
        <strain evidence="2">JB14</strain>
    </source>
</reference>
<sequence length="153" mass="16180">MLSGGQFFAVLRLVVHAESGKEVDRTLAFVQAHPSSHPVSRPGSPSKPQELSPIVPSGSSQKVSDSNLFFSPPHSNNPFSSAQSTSAKSHDGSSDSPPFKLPPLPPRKPSFQPPPRHGSVVASTGGNLPPPLPPKPALHSHSSHVFNHLQIQC</sequence>
<accession>A0A6A4GK76</accession>
<proteinExistence type="predicted"/>
<name>A0A6A4GK76_9AGAR</name>
<evidence type="ECO:0000313" key="3">
    <source>
        <dbReference type="Proteomes" id="UP000799118"/>
    </source>
</evidence>
<feature type="compositionally biased region" description="Pro residues" evidence="1">
    <location>
        <begin position="99"/>
        <end position="116"/>
    </location>
</feature>
<feature type="compositionally biased region" description="Low complexity" evidence="1">
    <location>
        <begin position="66"/>
        <end position="81"/>
    </location>
</feature>
<organism evidence="2 3">
    <name type="scientific">Gymnopus androsaceus JB14</name>
    <dbReference type="NCBI Taxonomy" id="1447944"/>
    <lineage>
        <taxon>Eukaryota</taxon>
        <taxon>Fungi</taxon>
        <taxon>Dikarya</taxon>
        <taxon>Basidiomycota</taxon>
        <taxon>Agaricomycotina</taxon>
        <taxon>Agaricomycetes</taxon>
        <taxon>Agaricomycetidae</taxon>
        <taxon>Agaricales</taxon>
        <taxon>Marasmiineae</taxon>
        <taxon>Omphalotaceae</taxon>
        <taxon>Gymnopus</taxon>
    </lineage>
</organism>
<dbReference type="Proteomes" id="UP000799118">
    <property type="component" value="Unassembled WGS sequence"/>
</dbReference>
<evidence type="ECO:0000256" key="1">
    <source>
        <dbReference type="SAM" id="MobiDB-lite"/>
    </source>
</evidence>
<protein>
    <submittedName>
        <fullName evidence="2">Uncharacterized protein</fullName>
    </submittedName>
</protein>
<dbReference type="EMBL" id="ML769949">
    <property type="protein sequence ID" value="KAE9385747.1"/>
    <property type="molecule type" value="Genomic_DNA"/>
</dbReference>
<feature type="region of interest" description="Disordered" evidence="1">
    <location>
        <begin position="32"/>
        <end position="143"/>
    </location>
</feature>